<feature type="transmembrane region" description="Helical" evidence="1">
    <location>
        <begin position="61"/>
        <end position="84"/>
    </location>
</feature>
<reference evidence="3" key="1">
    <citation type="journal article" date="2019" name="Int. J. Syst. Evol. Microbiol.">
        <title>The Global Catalogue of Microorganisms (GCM) 10K type strain sequencing project: providing services to taxonomists for standard genome sequencing and annotation.</title>
        <authorList>
            <consortium name="The Broad Institute Genomics Platform"/>
            <consortium name="The Broad Institute Genome Sequencing Center for Infectious Disease"/>
            <person name="Wu L."/>
            <person name="Ma J."/>
        </authorList>
    </citation>
    <scope>NUCLEOTIDE SEQUENCE [LARGE SCALE GENOMIC DNA]</scope>
    <source>
        <strain evidence="3">IBRC-M 10703</strain>
    </source>
</reference>
<dbReference type="EMBL" id="JBHSAO010000001">
    <property type="protein sequence ID" value="MFC4022380.1"/>
    <property type="molecule type" value="Genomic_DNA"/>
</dbReference>
<name>A0ABV8GRP5_9BACI</name>
<dbReference type="RefSeq" id="WP_379494896.1">
    <property type="nucleotide sequence ID" value="NZ_JBHSAO010000001.1"/>
</dbReference>
<feature type="transmembrane region" description="Helical" evidence="1">
    <location>
        <begin position="12"/>
        <end position="32"/>
    </location>
</feature>
<evidence type="ECO:0000256" key="1">
    <source>
        <dbReference type="SAM" id="Phobius"/>
    </source>
</evidence>
<keyword evidence="1" id="KW-1133">Transmembrane helix</keyword>
<keyword evidence="1" id="KW-0812">Transmembrane</keyword>
<organism evidence="2 3">
    <name type="scientific">Oceanobacillus longus</name>
    <dbReference type="NCBI Taxonomy" id="930120"/>
    <lineage>
        <taxon>Bacteria</taxon>
        <taxon>Bacillati</taxon>
        <taxon>Bacillota</taxon>
        <taxon>Bacilli</taxon>
        <taxon>Bacillales</taxon>
        <taxon>Bacillaceae</taxon>
        <taxon>Oceanobacillus</taxon>
    </lineage>
</organism>
<accession>A0ABV8GRP5</accession>
<keyword evidence="3" id="KW-1185">Reference proteome</keyword>
<sequence length="88" mass="9529">MIKDNLKGVITLGALLAILGFILIFSSVHFGISLADNWLAKQGGADTSIYLIVIEGYTNNFLFAGSILFGVGLVTFIIAIYKLLHIKK</sequence>
<protein>
    <recommendedName>
        <fullName evidence="4">DUF4321 domain-containing protein</fullName>
    </recommendedName>
</protein>
<keyword evidence="1" id="KW-0472">Membrane</keyword>
<evidence type="ECO:0000313" key="2">
    <source>
        <dbReference type="EMBL" id="MFC4022380.1"/>
    </source>
</evidence>
<comment type="caution">
    <text evidence="2">The sequence shown here is derived from an EMBL/GenBank/DDBJ whole genome shotgun (WGS) entry which is preliminary data.</text>
</comment>
<dbReference type="Proteomes" id="UP001595772">
    <property type="component" value="Unassembled WGS sequence"/>
</dbReference>
<proteinExistence type="predicted"/>
<evidence type="ECO:0008006" key="4">
    <source>
        <dbReference type="Google" id="ProtNLM"/>
    </source>
</evidence>
<evidence type="ECO:0000313" key="3">
    <source>
        <dbReference type="Proteomes" id="UP001595772"/>
    </source>
</evidence>
<gene>
    <name evidence="2" type="ORF">ACFOUV_00950</name>
</gene>